<dbReference type="EMBL" id="JABDHM010000005">
    <property type="protein sequence ID" value="KAF5225736.1"/>
    <property type="molecule type" value="Genomic_DNA"/>
</dbReference>
<sequence>MFFFVVVVVIDEFYCVVDVHFLFFIFYFYFLFGFGCRLKWVPMSLNNSGAADTDKKSETEYVEGEIAPLYVSLSRSAPLPSEDYVRVVALSGAGDVSSDAPCVQKNARTDGNWKNGSCIQNLTELEGNEPVRHDFALHLRGARNCRLLDTILDAYDLHMGAIDRDAVDGIAENKADRTGKDAVGHLPPVVLPQATYKGCKALFLYLELITTRVPTTISKPLRAPIEELLQPWEMNFLLKDCMDDTTSRAISQQMNDGKEGKTKGRKSVGDARTAYYSAIVNNAPDSLNLITELAMLSDFLIVEPLRQLTCAFLASLALGASSETELLRLCGLSRPLTEEELDPLYAQFPFLRPDTVSDL</sequence>
<dbReference type="VEuPathDB" id="TriTrypDB:ECC02_001052"/>
<reference evidence="2 3" key="1">
    <citation type="journal article" date="2019" name="Genome Biol. Evol.">
        <title>Nanopore Sequencing Significantly Improves Genome Assembly of the Protozoan Parasite Trypanosoma cruzi.</title>
        <authorList>
            <person name="Diaz-Viraque F."/>
            <person name="Pita S."/>
            <person name="Greif G."/>
            <person name="de Souza R.C.M."/>
            <person name="Iraola G."/>
            <person name="Robello C."/>
        </authorList>
    </citation>
    <scope>NUCLEOTIDE SEQUENCE [LARGE SCALE GENOMIC DNA]</scope>
    <source>
        <strain evidence="2 3">Berenice</strain>
    </source>
</reference>
<evidence type="ECO:0000313" key="3">
    <source>
        <dbReference type="Proteomes" id="UP000583944"/>
    </source>
</evidence>
<feature type="transmembrane region" description="Helical" evidence="1">
    <location>
        <begin position="20"/>
        <end position="38"/>
    </location>
</feature>
<gene>
    <name evidence="2" type="ORF">ECC02_001052</name>
</gene>
<accession>A0A7J6YH67</accession>
<keyword evidence="1" id="KW-0472">Membrane</keyword>
<dbReference type="VEuPathDB" id="TriTrypDB:BCY84_18659"/>
<evidence type="ECO:0000256" key="1">
    <source>
        <dbReference type="SAM" id="Phobius"/>
    </source>
</evidence>
<evidence type="ECO:0000313" key="2">
    <source>
        <dbReference type="EMBL" id="KAF5225736.1"/>
    </source>
</evidence>
<comment type="caution">
    <text evidence="2">The sequence shown here is derived from an EMBL/GenBank/DDBJ whole genome shotgun (WGS) entry which is preliminary data.</text>
</comment>
<name>A0A7J6YH67_TRYCR</name>
<proteinExistence type="predicted"/>
<dbReference type="Proteomes" id="UP000583944">
    <property type="component" value="Unassembled WGS sequence"/>
</dbReference>
<keyword evidence="1" id="KW-1133">Transmembrane helix</keyword>
<dbReference type="AlphaFoldDB" id="A0A7J6YH67"/>
<organism evidence="2 3">
    <name type="scientific">Trypanosoma cruzi</name>
    <dbReference type="NCBI Taxonomy" id="5693"/>
    <lineage>
        <taxon>Eukaryota</taxon>
        <taxon>Discoba</taxon>
        <taxon>Euglenozoa</taxon>
        <taxon>Kinetoplastea</taxon>
        <taxon>Metakinetoplastina</taxon>
        <taxon>Trypanosomatida</taxon>
        <taxon>Trypanosomatidae</taxon>
        <taxon>Trypanosoma</taxon>
        <taxon>Schizotrypanum</taxon>
    </lineage>
</organism>
<protein>
    <submittedName>
        <fullName evidence="2">Uncharacterized protein</fullName>
    </submittedName>
</protein>
<keyword evidence="1" id="KW-0812">Transmembrane</keyword>